<dbReference type="SUPFAM" id="SSF51905">
    <property type="entry name" value="FAD/NAD(P)-binding domain"/>
    <property type="match status" value="1"/>
</dbReference>
<dbReference type="RefSeq" id="WP_302039684.1">
    <property type="nucleotide sequence ID" value="NZ_JAUKPO010000014.1"/>
</dbReference>
<keyword evidence="3" id="KW-1185">Reference proteome</keyword>
<dbReference type="Proteomes" id="UP001168528">
    <property type="component" value="Unassembled WGS sequence"/>
</dbReference>
<dbReference type="EC" id="1.-.-.-" evidence="2"/>
<accession>A0ABT8RDU4</accession>
<dbReference type="PANTHER" id="PTHR13847">
    <property type="entry name" value="SARCOSINE DEHYDROGENASE-RELATED"/>
    <property type="match status" value="1"/>
</dbReference>
<dbReference type="InterPro" id="IPR036188">
    <property type="entry name" value="FAD/NAD-bd_sf"/>
</dbReference>
<reference evidence="2" key="1">
    <citation type="submission" date="2023-07" db="EMBL/GenBank/DDBJ databases">
        <title>The genome sequence of Rhodocytophaga aerolata KACC 12507.</title>
        <authorList>
            <person name="Zhang X."/>
        </authorList>
    </citation>
    <scope>NUCLEOTIDE SEQUENCE</scope>
    <source>
        <strain evidence="2">KACC 12507</strain>
    </source>
</reference>
<dbReference type="InterPro" id="IPR006076">
    <property type="entry name" value="FAD-dep_OxRdtase"/>
</dbReference>
<dbReference type="Gene3D" id="3.50.50.60">
    <property type="entry name" value="FAD/NAD(P)-binding domain"/>
    <property type="match status" value="1"/>
</dbReference>
<evidence type="ECO:0000259" key="1">
    <source>
        <dbReference type="Pfam" id="PF01266"/>
    </source>
</evidence>
<protein>
    <submittedName>
        <fullName evidence="2">FAD-dependent oxidoreductase</fullName>
        <ecNumber evidence="2">1.-.-.-</ecNumber>
    </submittedName>
</protein>
<evidence type="ECO:0000313" key="3">
    <source>
        <dbReference type="Proteomes" id="UP001168528"/>
    </source>
</evidence>
<dbReference type="Pfam" id="PF01266">
    <property type="entry name" value="DAO"/>
    <property type="match status" value="1"/>
</dbReference>
<dbReference type="GO" id="GO:0016491">
    <property type="term" value="F:oxidoreductase activity"/>
    <property type="evidence" value="ECO:0007669"/>
    <property type="project" value="UniProtKB-KW"/>
</dbReference>
<name>A0ABT8RDU4_9BACT</name>
<gene>
    <name evidence="2" type="ORF">Q0590_21585</name>
</gene>
<proteinExistence type="predicted"/>
<keyword evidence="2" id="KW-0560">Oxidoreductase</keyword>
<feature type="domain" description="FAD dependent oxidoreductase" evidence="1">
    <location>
        <begin position="4"/>
        <end position="328"/>
    </location>
</feature>
<dbReference type="Gene3D" id="3.30.9.10">
    <property type="entry name" value="D-Amino Acid Oxidase, subunit A, domain 2"/>
    <property type="match status" value="1"/>
</dbReference>
<organism evidence="2 3">
    <name type="scientific">Rhodocytophaga aerolata</name>
    <dbReference type="NCBI Taxonomy" id="455078"/>
    <lineage>
        <taxon>Bacteria</taxon>
        <taxon>Pseudomonadati</taxon>
        <taxon>Bacteroidota</taxon>
        <taxon>Cytophagia</taxon>
        <taxon>Cytophagales</taxon>
        <taxon>Rhodocytophagaceae</taxon>
        <taxon>Rhodocytophaga</taxon>
    </lineage>
</organism>
<comment type="caution">
    <text evidence="2">The sequence shown here is derived from an EMBL/GenBank/DDBJ whole genome shotgun (WGS) entry which is preliminary data.</text>
</comment>
<evidence type="ECO:0000313" key="2">
    <source>
        <dbReference type="EMBL" id="MDO1448885.1"/>
    </source>
</evidence>
<sequence length="355" mass="40745">MKVDYLIVGQGIAGTVLSYMLIRQGYQVMVLDSGSTYTSSQVAAGIFNPVTGKRLVKTWEADKIFPFLEAFYTGMEKVLGAKLFYPMPIYRPYKTIEEQNSWTAKTSSPDLVPYTDTQVNNSAYSKFIHNPYGGMLIKHSGYIDIPVMLQAHQKYLIDQKSYLQKVFTYTDVEVLDGQVVWQGIQAKKILFCEGTYNTKNPYFHWLPFEQVKGELLIVHIPGIQLDHIINRGIFILPLQDDLYKVGATYEWDNLTWETTKEAEQELTDKLKELIKVPFTIIDHQAGIRPASADRRPFIGLHPEYPVFGIFNGLGTKGVSLAPYLAHLFMEHLNKNKELDKEVHINRYFSLYYKSK</sequence>
<dbReference type="EMBL" id="JAUKPO010000014">
    <property type="protein sequence ID" value="MDO1448885.1"/>
    <property type="molecule type" value="Genomic_DNA"/>
</dbReference>